<proteinExistence type="predicted"/>
<name>A0A182RCV0_ANOFN</name>
<dbReference type="PANTHER" id="PTHR45786">
    <property type="entry name" value="DNA BINDING PROTEIN-LIKE"/>
    <property type="match status" value="1"/>
</dbReference>
<dbReference type="AlphaFoldDB" id="A0A182RCV0"/>
<feature type="region of interest" description="Disordered" evidence="1">
    <location>
        <begin position="1"/>
        <end position="31"/>
    </location>
</feature>
<dbReference type="VEuPathDB" id="VectorBase:AFUN004019"/>
<evidence type="ECO:0000259" key="2">
    <source>
        <dbReference type="Pfam" id="PF14214"/>
    </source>
</evidence>
<dbReference type="PANTHER" id="PTHR45786:SF74">
    <property type="entry name" value="ATP-DEPENDENT DNA HELICASE"/>
    <property type="match status" value="1"/>
</dbReference>
<evidence type="ECO:0000256" key="1">
    <source>
        <dbReference type="SAM" id="MobiDB-lite"/>
    </source>
</evidence>
<dbReference type="InterPro" id="IPR025476">
    <property type="entry name" value="Helitron_helicase-like"/>
</dbReference>
<dbReference type="VEuPathDB" id="VectorBase:AFUN2_001140"/>
<evidence type="ECO:0000313" key="3">
    <source>
        <dbReference type="EnsemblMetazoa" id="AFUN004019-PA"/>
    </source>
</evidence>
<sequence>MLKAARNAISRSTRAHDSVTAHEEEEVREENTNSSLTIIHRADRLFQHVKIKRNCVPTFTLGSWSLQNIREENIQTLARVGTRVILAPSFTGSQRYMYSCTQYQDSMAIVRAVGKPDLFITITCNPRWPEIIQNLLRRQQPSDRPDLTALVSRKLKAILEDLSEGVLGMEIARIHVIEFQKCGLPHAHCLVILSEADKPRQPTTTG</sequence>
<protein>
    <submittedName>
        <fullName evidence="3">Helitron_like_N domain-containing protein</fullName>
    </submittedName>
</protein>
<accession>A0A182RCV0</accession>
<organism evidence="3">
    <name type="scientific">Anopheles funestus</name>
    <name type="common">African malaria mosquito</name>
    <dbReference type="NCBI Taxonomy" id="62324"/>
    <lineage>
        <taxon>Eukaryota</taxon>
        <taxon>Metazoa</taxon>
        <taxon>Ecdysozoa</taxon>
        <taxon>Arthropoda</taxon>
        <taxon>Hexapoda</taxon>
        <taxon>Insecta</taxon>
        <taxon>Pterygota</taxon>
        <taxon>Neoptera</taxon>
        <taxon>Endopterygota</taxon>
        <taxon>Diptera</taxon>
        <taxon>Nematocera</taxon>
        <taxon>Culicoidea</taxon>
        <taxon>Culicidae</taxon>
        <taxon>Anophelinae</taxon>
        <taxon>Anopheles</taxon>
    </lineage>
</organism>
<feature type="domain" description="Helitron helicase-like" evidence="2">
    <location>
        <begin position="65"/>
        <end position="191"/>
    </location>
</feature>
<reference evidence="3" key="1">
    <citation type="submission" date="2020-05" db="UniProtKB">
        <authorList>
            <consortium name="EnsemblMetazoa"/>
        </authorList>
    </citation>
    <scope>IDENTIFICATION</scope>
    <source>
        <strain evidence="3">FUMOZ</strain>
    </source>
</reference>
<dbReference type="Pfam" id="PF14214">
    <property type="entry name" value="Helitron_like_N"/>
    <property type="match status" value="1"/>
</dbReference>
<dbReference type="STRING" id="62324.A0A182RCV0"/>
<dbReference type="EnsemblMetazoa" id="AFUN004019-RA">
    <property type="protein sequence ID" value="AFUN004019-PA"/>
    <property type="gene ID" value="AFUN004019"/>
</dbReference>